<evidence type="ECO:0000313" key="1">
    <source>
        <dbReference type="EMBL" id="AII11800.1"/>
    </source>
</evidence>
<evidence type="ECO:0000313" key="2">
    <source>
        <dbReference type="Proteomes" id="UP000028594"/>
    </source>
</evidence>
<sequence length="56" mass="6387">MSLIDSILPLKRYIQNVSRQYDLSVIGVHSSALSPSLLDKWNKHLPHDLTHSYSIV</sequence>
<proteinExistence type="predicted"/>
<organism evidence="1 2">
    <name type="scientific">Lactococcus lactis subsp. lactis NCDO 2118</name>
    <dbReference type="NCBI Taxonomy" id="1117941"/>
    <lineage>
        <taxon>Bacteria</taxon>
        <taxon>Bacillati</taxon>
        <taxon>Bacillota</taxon>
        <taxon>Bacilli</taxon>
        <taxon>Lactobacillales</taxon>
        <taxon>Streptococcaceae</taxon>
        <taxon>Lactococcus</taxon>
    </lineage>
</organism>
<dbReference type="EMBL" id="CP009054">
    <property type="protein sequence ID" value="AII11800.1"/>
    <property type="molecule type" value="Genomic_DNA"/>
</dbReference>
<keyword evidence="1" id="KW-0378">Hydrolase</keyword>
<dbReference type="GO" id="GO:0008233">
    <property type="term" value="F:peptidase activity"/>
    <property type="evidence" value="ECO:0007669"/>
    <property type="project" value="UniProtKB-KW"/>
</dbReference>
<dbReference type="KEGG" id="llx:NCDO2118_0301"/>
<protein>
    <submittedName>
        <fullName evidence="1">Membrane-associated serine protease</fullName>
    </submittedName>
</protein>
<dbReference type="GO" id="GO:0006508">
    <property type="term" value="P:proteolysis"/>
    <property type="evidence" value="ECO:0007669"/>
    <property type="project" value="UniProtKB-KW"/>
</dbReference>
<gene>
    <name evidence="1" type="ORF">NCDO2118_0301</name>
</gene>
<keyword evidence="1" id="KW-0645">Protease</keyword>
<name>A0ABC8A3D8_LACLL</name>
<reference evidence="1 2" key="1">
    <citation type="submission" date="2014-07" db="EMBL/GenBank/DDBJ databases">
        <title>Genome sequence of Lactococcus lactis subsp. lactis NCDO 2118, a GABA-producing strain.</title>
        <authorList>
            <person name="Oliveira L.C."/>
            <person name="Saraiva T.D.L."/>
            <person name="Soares S.C."/>
            <person name="Ramos R.T.J."/>
            <person name="Sa P.H.C.G."/>
            <person name="Carneiro A.R."/>
            <person name="Miranda F."/>
            <person name="Freire M."/>
            <person name="Renan W."/>
            <person name="Oliveira A.F.Jr."/>
            <person name="Santos A.R."/>
            <person name="Pinto A.C."/>
            <person name="Souza B.M."/>
            <person name="Castro C.P."/>
            <person name="Diniz C.A.A."/>
            <person name="Rocha C.S."/>
            <person name="Mariano D.C.B."/>
            <person name="Aguiar E.L."/>
            <person name="Folador E.L."/>
            <person name="Barbosa E.G.V."/>
            <person name="Aburjaile F.F."/>
            <person name="Goncalves L.A."/>
            <person name="Guimaraes L.C."/>
            <person name="Azevedo M.S.P."/>
            <person name="Agresti P.C.M."/>
            <person name="Faria R.F."/>
            <person name="Tiwari S."/>
            <person name="Almeida S.S."/>
            <person name="Hassan S.S."/>
            <person name="Pereira V.B."/>
            <person name="Abreu V.A.C."/>
            <person name="Pereira U.P."/>
            <person name="Dorella F.A."/>
            <person name="Carvalho A.F."/>
            <person name="Pereira F.L."/>
            <person name="Leal C.A.G."/>
            <person name="Figueiredo H.C.P."/>
            <person name="Silva A."/>
            <person name="Miyoshi A."/>
            <person name="Azevedo V."/>
        </authorList>
    </citation>
    <scope>NUCLEOTIDE SEQUENCE [LARGE SCALE GENOMIC DNA]</scope>
    <source>
        <strain evidence="1 2">NCDO 2118</strain>
    </source>
</reference>
<dbReference type="Proteomes" id="UP000028594">
    <property type="component" value="Chromosome"/>
</dbReference>
<dbReference type="AlphaFoldDB" id="A0ABC8A3D8"/>
<accession>A0ABC8A3D8</accession>